<evidence type="ECO:0000313" key="2">
    <source>
        <dbReference type="EMBL" id="CAE7467435.1"/>
    </source>
</evidence>
<feature type="region of interest" description="Disordered" evidence="1">
    <location>
        <begin position="1"/>
        <end position="41"/>
    </location>
</feature>
<sequence length="214" mass="23853">MGANSSCTEVMLPAGKNAIRPGSSSSDVGSERSSEASTLRLGLPDPAIVRHVTVEQYLELAELLKGSAADRQKLAAELQVLRRQLQEASGAHSRISQRHANESRDRREAEAQRDRHANRASKLRKSMAAVKDSEEALKVELTQVKASESRLQKMLDQHKDQLSKLRLEHQKLVNLLALQRKQMQVLGTLSCPQCALKAREIGAVRDFFQEARQR</sequence>
<dbReference type="AlphaFoldDB" id="A0A812S4Q9"/>
<name>A0A812S4Q9_SYMPI</name>
<feature type="compositionally biased region" description="Basic and acidic residues" evidence="1">
    <location>
        <begin position="99"/>
        <end position="117"/>
    </location>
</feature>
<accession>A0A812S4Q9</accession>
<keyword evidence="3" id="KW-1185">Reference proteome</keyword>
<proteinExistence type="predicted"/>
<dbReference type="Proteomes" id="UP000649617">
    <property type="component" value="Unassembled WGS sequence"/>
</dbReference>
<gene>
    <name evidence="2" type="ORF">SPIL2461_LOCUS11778</name>
</gene>
<protein>
    <submittedName>
        <fullName evidence="2">Uncharacterized protein</fullName>
    </submittedName>
</protein>
<feature type="region of interest" description="Disordered" evidence="1">
    <location>
        <begin position="86"/>
        <end position="124"/>
    </location>
</feature>
<reference evidence="2" key="1">
    <citation type="submission" date="2021-02" db="EMBL/GenBank/DDBJ databases">
        <authorList>
            <person name="Dougan E. K."/>
            <person name="Rhodes N."/>
            <person name="Thang M."/>
            <person name="Chan C."/>
        </authorList>
    </citation>
    <scope>NUCLEOTIDE SEQUENCE</scope>
</reference>
<organism evidence="2 3">
    <name type="scientific">Symbiodinium pilosum</name>
    <name type="common">Dinoflagellate</name>
    <dbReference type="NCBI Taxonomy" id="2952"/>
    <lineage>
        <taxon>Eukaryota</taxon>
        <taxon>Sar</taxon>
        <taxon>Alveolata</taxon>
        <taxon>Dinophyceae</taxon>
        <taxon>Suessiales</taxon>
        <taxon>Symbiodiniaceae</taxon>
        <taxon>Symbiodinium</taxon>
    </lineage>
</organism>
<dbReference type="EMBL" id="CAJNIZ010023224">
    <property type="protein sequence ID" value="CAE7467435.1"/>
    <property type="molecule type" value="Genomic_DNA"/>
</dbReference>
<dbReference type="OrthoDB" id="427542at2759"/>
<comment type="caution">
    <text evidence="2">The sequence shown here is derived from an EMBL/GenBank/DDBJ whole genome shotgun (WGS) entry which is preliminary data.</text>
</comment>
<evidence type="ECO:0000256" key="1">
    <source>
        <dbReference type="SAM" id="MobiDB-lite"/>
    </source>
</evidence>
<evidence type="ECO:0000313" key="3">
    <source>
        <dbReference type="Proteomes" id="UP000649617"/>
    </source>
</evidence>